<organism evidence="1 2">
    <name type="scientific">Salinivirga cyanobacteriivorans</name>
    <dbReference type="NCBI Taxonomy" id="1307839"/>
    <lineage>
        <taxon>Bacteria</taxon>
        <taxon>Pseudomonadati</taxon>
        <taxon>Bacteroidota</taxon>
        <taxon>Bacteroidia</taxon>
        <taxon>Bacteroidales</taxon>
        <taxon>Salinivirgaceae</taxon>
        <taxon>Salinivirga</taxon>
    </lineage>
</organism>
<proteinExistence type="predicted"/>
<dbReference type="Gene3D" id="2.40.160.60">
    <property type="entry name" value="Outer membrane protein transport protein (OMPP1/FadL/TodX)"/>
    <property type="match status" value="1"/>
</dbReference>
<evidence type="ECO:0000313" key="1">
    <source>
        <dbReference type="EMBL" id="ALO15415.1"/>
    </source>
</evidence>
<reference evidence="1 2" key="1">
    <citation type="submission" date="2015-11" db="EMBL/GenBank/DDBJ databases">
        <title>Description and complete genome sequence of a novel strain predominating in hypersaline microbial mats and representing a new family of the Bacteriodetes phylum.</title>
        <authorList>
            <person name="Spring S."/>
            <person name="Bunk B."/>
            <person name="Sproer C."/>
            <person name="Klenk H.-P."/>
        </authorList>
    </citation>
    <scope>NUCLEOTIDE SEQUENCE [LARGE SCALE GENOMIC DNA]</scope>
    <source>
        <strain evidence="1 2">L21-Spi-D4</strain>
    </source>
</reference>
<dbReference type="OrthoDB" id="9758448at2"/>
<dbReference type="KEGG" id="blq:L21SP5_01773"/>
<evidence type="ECO:0000313" key="2">
    <source>
        <dbReference type="Proteomes" id="UP000064893"/>
    </source>
</evidence>
<accession>A0A0S2HZD5</accession>
<dbReference type="Proteomes" id="UP000064893">
    <property type="component" value="Chromosome"/>
</dbReference>
<dbReference type="EMBL" id="CP013118">
    <property type="protein sequence ID" value="ALO15415.1"/>
    <property type="molecule type" value="Genomic_DNA"/>
</dbReference>
<evidence type="ECO:0008006" key="3">
    <source>
        <dbReference type="Google" id="ProtNLM"/>
    </source>
</evidence>
<dbReference type="RefSeq" id="WP_157754604.1">
    <property type="nucleotide sequence ID" value="NZ_CP013118.1"/>
</dbReference>
<gene>
    <name evidence="1" type="ORF">L21SP5_01773</name>
</gene>
<protein>
    <recommendedName>
        <fullName evidence="3">Bacteroidetes-specific membrane protein</fullName>
    </recommendedName>
</protein>
<keyword evidence="2" id="KW-1185">Reference proteome</keyword>
<name>A0A0S2HZD5_9BACT</name>
<sequence length="269" mass="29771">MQKLLLLFIFSLIVHAGSAGNYYFYGGARPAAMSNAVVMSPKLAYMQNQAALGWYDSTAVSIYSMYQPDLPQLSVIAAQGRFPLLGGGMGLQVQRFGYDIYNENKIGLGYGKSLGDHFSAGVQFSYLYTHLNGPYESFHSLVAEAGIQAQFGERWLFGVNIYNPTLSKTGDHRDETPETILRVGAGVLVTDDFLITSEVEKHINQKINFRVGIDYEFSMGLNIQAGFQTEPQSFSAGAGYNFNRFAVQVAVTSNTYLEPGTHFSLQYFF</sequence>
<dbReference type="AlphaFoldDB" id="A0A0S2HZD5"/>
<dbReference type="STRING" id="1307839.L21SP5_01773"/>